<feature type="compositionally biased region" description="Polar residues" evidence="1">
    <location>
        <begin position="94"/>
        <end position="120"/>
    </location>
</feature>
<proteinExistence type="predicted"/>
<organism evidence="2 3">
    <name type="scientific">Mycobacterium innocens</name>
    <dbReference type="NCBI Taxonomy" id="2341083"/>
    <lineage>
        <taxon>Bacteria</taxon>
        <taxon>Bacillati</taxon>
        <taxon>Actinomycetota</taxon>
        <taxon>Actinomycetes</taxon>
        <taxon>Mycobacteriales</taxon>
        <taxon>Mycobacteriaceae</taxon>
        <taxon>Mycobacterium</taxon>
    </lineage>
</organism>
<sequence length="120" mass="12771">MALPSESSLSERQRPRSNFAPTSSGSAWAKIALTAAVAHRSLFAGNRRVQVVHQMDSAPLPRCSVELLGHTGFQSGVGIGDDQMYPHNLRACNDATNSRQNESLSPTAVPNTSGLLSIGR</sequence>
<accession>A0A498QIF3</accession>
<evidence type="ECO:0000313" key="3">
    <source>
        <dbReference type="Proteomes" id="UP000267289"/>
    </source>
</evidence>
<dbReference type="AlphaFoldDB" id="A0A498QIF3"/>
<gene>
    <name evidence="2" type="ORF">LAUMK13_05214</name>
</gene>
<protein>
    <submittedName>
        <fullName evidence="2">Uncharacterized protein</fullName>
    </submittedName>
</protein>
<dbReference type="Proteomes" id="UP000267289">
    <property type="component" value="Unassembled WGS sequence"/>
</dbReference>
<feature type="region of interest" description="Disordered" evidence="1">
    <location>
        <begin position="93"/>
        <end position="120"/>
    </location>
</feature>
<dbReference type="EMBL" id="UPHQ01000276">
    <property type="protein sequence ID" value="VBA44818.1"/>
    <property type="molecule type" value="Genomic_DNA"/>
</dbReference>
<name>A0A498QIF3_9MYCO</name>
<keyword evidence="3" id="KW-1185">Reference proteome</keyword>
<evidence type="ECO:0000313" key="2">
    <source>
        <dbReference type="EMBL" id="VBA44818.1"/>
    </source>
</evidence>
<feature type="region of interest" description="Disordered" evidence="1">
    <location>
        <begin position="1"/>
        <end position="24"/>
    </location>
</feature>
<reference evidence="2 3" key="1">
    <citation type="submission" date="2018-09" db="EMBL/GenBank/DDBJ databases">
        <authorList>
            <person name="Tagini F."/>
        </authorList>
    </citation>
    <scope>NUCLEOTIDE SEQUENCE [LARGE SCALE GENOMIC DNA]</scope>
    <source>
        <strain evidence="2 3">MK13</strain>
    </source>
</reference>
<evidence type="ECO:0000256" key="1">
    <source>
        <dbReference type="SAM" id="MobiDB-lite"/>
    </source>
</evidence>